<dbReference type="RefSeq" id="WP_035668625.1">
    <property type="nucleotide sequence ID" value="NZ_BAUV01000092.1"/>
</dbReference>
<dbReference type="Proteomes" id="UP000018896">
    <property type="component" value="Unassembled WGS sequence"/>
</dbReference>
<organism evidence="1 2">
    <name type="scientific">Halalkalibacter akibai (strain ATCC 43226 / DSM 21942 / CIP 109018 / JCM 9157 / 1139)</name>
    <name type="common">Bacillus akibai</name>
    <dbReference type="NCBI Taxonomy" id="1236973"/>
    <lineage>
        <taxon>Bacteria</taxon>
        <taxon>Bacillati</taxon>
        <taxon>Bacillota</taxon>
        <taxon>Bacilli</taxon>
        <taxon>Bacillales</taxon>
        <taxon>Bacillaceae</taxon>
        <taxon>Halalkalibacter</taxon>
    </lineage>
</organism>
<dbReference type="EMBL" id="BAUV01000092">
    <property type="protein sequence ID" value="GAE37615.1"/>
    <property type="molecule type" value="Genomic_DNA"/>
</dbReference>
<dbReference type="eggNOG" id="ENOG5030DMW">
    <property type="taxonomic scope" value="Bacteria"/>
</dbReference>
<dbReference type="OrthoDB" id="2893751at2"/>
<evidence type="ECO:0008006" key="3">
    <source>
        <dbReference type="Google" id="ProtNLM"/>
    </source>
</evidence>
<dbReference type="STRING" id="1236973.JCM9157_4932"/>
<evidence type="ECO:0000313" key="2">
    <source>
        <dbReference type="Proteomes" id="UP000018896"/>
    </source>
</evidence>
<dbReference type="AlphaFoldDB" id="W4QZQ7"/>
<gene>
    <name evidence="1" type="ORF">JCM9157_4932</name>
</gene>
<name>W4QZQ7_HALA3</name>
<keyword evidence="2" id="KW-1185">Reference proteome</keyword>
<protein>
    <recommendedName>
        <fullName evidence="3">Cell shape determination protein CcmA</fullName>
    </recommendedName>
</protein>
<proteinExistence type="predicted"/>
<evidence type="ECO:0000313" key="1">
    <source>
        <dbReference type="EMBL" id="GAE37615.1"/>
    </source>
</evidence>
<accession>W4QZQ7</accession>
<sequence>MQIISGNKKEDLLIEKDALVIGSVEGDIKVLSGAKLHLTAKLIGNLHLSRHSIVSIQNNIIGNIYDSGATIEIVSGELHGEIIR</sequence>
<reference evidence="1 2" key="1">
    <citation type="journal article" date="2014" name="Genome Announc.">
        <title>Draft Genome Sequences of Three Alkaliphilic Bacillus Strains, Bacillus wakoensis JCM 9140T, Bacillus akibai JCM 9157T, and Bacillus hemicellulosilyticus JCM 9152T.</title>
        <authorList>
            <person name="Yuki M."/>
            <person name="Oshima K."/>
            <person name="Suda W."/>
            <person name="Oshida Y."/>
            <person name="Kitamura K."/>
            <person name="Iida T."/>
            <person name="Hattori M."/>
            <person name="Ohkuma M."/>
        </authorList>
    </citation>
    <scope>NUCLEOTIDE SEQUENCE [LARGE SCALE GENOMIC DNA]</scope>
    <source>
        <strain evidence="1 2">JCM 9157</strain>
    </source>
</reference>
<comment type="caution">
    <text evidence="1">The sequence shown here is derived from an EMBL/GenBank/DDBJ whole genome shotgun (WGS) entry which is preliminary data.</text>
</comment>